<evidence type="ECO:0000256" key="4">
    <source>
        <dbReference type="ARBA" id="ARBA00022723"/>
    </source>
</evidence>
<evidence type="ECO:0000313" key="13">
    <source>
        <dbReference type="Proteomes" id="UP000317429"/>
    </source>
</evidence>
<evidence type="ECO:0000256" key="1">
    <source>
        <dbReference type="ARBA" id="ARBA00001913"/>
    </source>
</evidence>
<dbReference type="OrthoDB" id="247823at2"/>
<keyword evidence="5 10" id="KW-0732">Signal</keyword>
<dbReference type="InterPro" id="IPR012334">
    <property type="entry name" value="Pectin_lyas_fold"/>
</dbReference>
<keyword evidence="13" id="KW-1185">Reference proteome</keyword>
<evidence type="ECO:0000256" key="9">
    <source>
        <dbReference type="SAM" id="MobiDB-lite"/>
    </source>
</evidence>
<dbReference type="InterPro" id="IPR011050">
    <property type="entry name" value="Pectin_lyase_fold/virulence"/>
</dbReference>
<keyword evidence="3" id="KW-0964">Secreted</keyword>
<dbReference type="Pfam" id="PF13229">
    <property type="entry name" value="Beta_helix"/>
    <property type="match status" value="1"/>
</dbReference>
<feature type="region of interest" description="Disordered" evidence="9">
    <location>
        <begin position="514"/>
        <end position="547"/>
    </location>
</feature>
<dbReference type="GO" id="GO:0016837">
    <property type="term" value="F:carbon-oxygen lyase activity, acting on polysaccharides"/>
    <property type="evidence" value="ECO:0007669"/>
    <property type="project" value="TreeGrafter"/>
</dbReference>
<evidence type="ECO:0000256" key="8">
    <source>
        <dbReference type="ARBA" id="ARBA00038263"/>
    </source>
</evidence>
<dbReference type="InterPro" id="IPR052052">
    <property type="entry name" value="Polysaccharide_Lyase_9"/>
</dbReference>
<feature type="compositionally biased region" description="Low complexity" evidence="9">
    <location>
        <begin position="514"/>
        <end position="530"/>
    </location>
</feature>
<dbReference type="EMBL" id="CP036291">
    <property type="protein sequence ID" value="QDU91116.1"/>
    <property type="molecule type" value="Genomic_DNA"/>
</dbReference>
<evidence type="ECO:0000313" key="12">
    <source>
        <dbReference type="EMBL" id="QDU91116.1"/>
    </source>
</evidence>
<gene>
    <name evidence="12" type="ORF">Pla175_45340</name>
</gene>
<keyword evidence="4" id="KW-0479">Metal-binding</keyword>
<keyword evidence="6" id="KW-0106">Calcium</keyword>
<protein>
    <recommendedName>
        <fullName evidence="11">Right handed beta helix domain-containing protein</fullName>
    </recommendedName>
</protein>
<feature type="domain" description="Right handed beta helix" evidence="11">
    <location>
        <begin position="173"/>
        <end position="306"/>
    </location>
</feature>
<dbReference type="SUPFAM" id="SSF51126">
    <property type="entry name" value="Pectin lyase-like"/>
    <property type="match status" value="1"/>
</dbReference>
<evidence type="ECO:0000256" key="2">
    <source>
        <dbReference type="ARBA" id="ARBA00004613"/>
    </source>
</evidence>
<feature type="signal peptide" evidence="10">
    <location>
        <begin position="1"/>
        <end position="18"/>
    </location>
</feature>
<dbReference type="PANTHER" id="PTHR40088:SF1">
    <property type="entry name" value="PECTATE LYASE PEL9"/>
    <property type="match status" value="1"/>
</dbReference>
<name>A0A518DI12_9BACT</name>
<proteinExistence type="inferred from homology"/>
<dbReference type="InterPro" id="IPR039448">
    <property type="entry name" value="Beta_helix"/>
</dbReference>
<evidence type="ECO:0000256" key="10">
    <source>
        <dbReference type="SAM" id="SignalP"/>
    </source>
</evidence>
<dbReference type="GO" id="GO:0046872">
    <property type="term" value="F:metal ion binding"/>
    <property type="evidence" value="ECO:0007669"/>
    <property type="project" value="UniProtKB-KW"/>
</dbReference>
<dbReference type="SMART" id="SM00710">
    <property type="entry name" value="PbH1"/>
    <property type="match status" value="7"/>
</dbReference>
<evidence type="ECO:0000256" key="6">
    <source>
        <dbReference type="ARBA" id="ARBA00022837"/>
    </source>
</evidence>
<reference evidence="12 13" key="1">
    <citation type="submission" date="2019-02" db="EMBL/GenBank/DDBJ databases">
        <title>Deep-cultivation of Planctomycetes and their phenomic and genomic characterization uncovers novel biology.</title>
        <authorList>
            <person name="Wiegand S."/>
            <person name="Jogler M."/>
            <person name="Boedeker C."/>
            <person name="Pinto D."/>
            <person name="Vollmers J."/>
            <person name="Rivas-Marin E."/>
            <person name="Kohn T."/>
            <person name="Peeters S.H."/>
            <person name="Heuer A."/>
            <person name="Rast P."/>
            <person name="Oberbeckmann S."/>
            <person name="Bunk B."/>
            <person name="Jeske O."/>
            <person name="Meyerdierks A."/>
            <person name="Storesund J.E."/>
            <person name="Kallscheuer N."/>
            <person name="Luecker S."/>
            <person name="Lage O.M."/>
            <person name="Pohl T."/>
            <person name="Merkel B.J."/>
            <person name="Hornburger P."/>
            <person name="Mueller R.-W."/>
            <person name="Bruemmer F."/>
            <person name="Labrenz M."/>
            <person name="Spormann A.M."/>
            <person name="Op den Camp H."/>
            <person name="Overmann J."/>
            <person name="Amann R."/>
            <person name="Jetten M.S.M."/>
            <person name="Mascher T."/>
            <person name="Medema M.H."/>
            <person name="Devos D.P."/>
            <person name="Kaster A.-K."/>
            <person name="Ovreas L."/>
            <person name="Rohde M."/>
            <person name="Galperin M.Y."/>
            <person name="Jogler C."/>
        </authorList>
    </citation>
    <scope>NUCLEOTIDE SEQUENCE [LARGE SCALE GENOMIC DNA]</scope>
    <source>
        <strain evidence="12 13">Pla175</strain>
    </source>
</reference>
<organism evidence="12 13">
    <name type="scientific">Pirellulimonas nuda</name>
    <dbReference type="NCBI Taxonomy" id="2528009"/>
    <lineage>
        <taxon>Bacteria</taxon>
        <taxon>Pseudomonadati</taxon>
        <taxon>Planctomycetota</taxon>
        <taxon>Planctomycetia</taxon>
        <taxon>Pirellulales</taxon>
        <taxon>Lacipirellulaceae</taxon>
        <taxon>Pirellulimonas</taxon>
    </lineage>
</organism>
<dbReference type="KEGG" id="pnd:Pla175_45340"/>
<dbReference type="Gene3D" id="2.160.20.10">
    <property type="entry name" value="Single-stranded right-handed beta-helix, Pectin lyase-like"/>
    <property type="match status" value="1"/>
</dbReference>
<dbReference type="InterPro" id="IPR059226">
    <property type="entry name" value="Choice_anch_Q_dom"/>
</dbReference>
<dbReference type="NCBIfam" id="NF041518">
    <property type="entry name" value="choice_anch_Q"/>
    <property type="match status" value="1"/>
</dbReference>
<keyword evidence="7" id="KW-0456">Lyase</keyword>
<dbReference type="PANTHER" id="PTHR40088">
    <property type="entry name" value="PECTATE LYASE (EUROFUNG)"/>
    <property type="match status" value="1"/>
</dbReference>
<comment type="subcellular location">
    <subcellularLocation>
        <location evidence="2">Secreted</location>
    </subcellularLocation>
</comment>
<evidence type="ECO:0000256" key="7">
    <source>
        <dbReference type="ARBA" id="ARBA00023239"/>
    </source>
</evidence>
<comment type="cofactor">
    <cofactor evidence="1">
        <name>Ca(2+)</name>
        <dbReference type="ChEBI" id="CHEBI:29108"/>
    </cofactor>
</comment>
<dbReference type="GO" id="GO:0005576">
    <property type="term" value="C:extracellular region"/>
    <property type="evidence" value="ECO:0007669"/>
    <property type="project" value="UniProtKB-SubCell"/>
</dbReference>
<feature type="chain" id="PRO_5021798441" description="Right handed beta helix domain-containing protein" evidence="10">
    <location>
        <begin position="19"/>
        <end position="547"/>
    </location>
</feature>
<dbReference type="Proteomes" id="UP000317429">
    <property type="component" value="Chromosome"/>
</dbReference>
<accession>A0A518DI12</accession>
<evidence type="ECO:0000256" key="3">
    <source>
        <dbReference type="ARBA" id="ARBA00022525"/>
    </source>
</evidence>
<dbReference type="InterPro" id="IPR006626">
    <property type="entry name" value="PbH1"/>
</dbReference>
<sequence precursor="true">MFRSTIVLLATCCTPAMAAQYFVDPAGSDANPGSAAQPWLTLQQAADQVGPGDRVTVRQGEYVGFHLNHGGAAGMPIEFVAEAGAVISTRNPTTPDGINLEGASHVVIDGFEVVGMPRAGVRTVGPFSGGAQSFAQHVAIRNVTSTDNGKWGILTGFVDDLLIENNRTSGSIDEHGIYVGNSGDRPVIRNNRVWGNRANGIHVNSDVNSGLDGVIEGAIISGNIIYDNGLGGGSGINMDGVINSRVENNLLYNNHASGVSLYQIDGALPSTGNVVANNTILQASDARWALNLQDGATNTTVANNILLSEHPFRGAIDASPDSLAGLSSDHNVVLDRFTTDGGDSVRTLAQWRTLTGGDSHSFVSTAADLFVDPAAGDYRLKAASPARDAGWNAQAPATDLRGALRDTGAAADIGAYEWLRIGDYNNDGAVDAADYTTWRDAVGQTGRLPNDDTGGAVGQGQYDAWKAQFGAASGATGGGVPEPAAWPLLLTACGATLGVRLHFAGRLVSVISSVGPSSSGGPSSIPGGSPRSTRPTHASNGRGAPSK</sequence>
<comment type="similarity">
    <text evidence="8">Belongs to the polysaccharide lyase 9 family.</text>
</comment>
<evidence type="ECO:0000256" key="5">
    <source>
        <dbReference type="ARBA" id="ARBA00022729"/>
    </source>
</evidence>
<evidence type="ECO:0000259" key="11">
    <source>
        <dbReference type="Pfam" id="PF13229"/>
    </source>
</evidence>
<dbReference type="AlphaFoldDB" id="A0A518DI12"/>